<organism evidence="2 3">
    <name type="scientific">Chryseosolibacter histidini</name>
    <dbReference type="NCBI Taxonomy" id="2782349"/>
    <lineage>
        <taxon>Bacteria</taxon>
        <taxon>Pseudomonadati</taxon>
        <taxon>Bacteroidota</taxon>
        <taxon>Cytophagia</taxon>
        <taxon>Cytophagales</taxon>
        <taxon>Chryseotaleaceae</taxon>
        <taxon>Chryseosolibacter</taxon>
    </lineage>
</organism>
<dbReference type="GO" id="GO:0016757">
    <property type="term" value="F:glycosyltransferase activity"/>
    <property type="evidence" value="ECO:0007669"/>
    <property type="project" value="UniProtKB-KW"/>
</dbReference>
<keyword evidence="2" id="KW-0808">Transferase</keyword>
<name>A0AAP2DHD7_9BACT</name>
<dbReference type="EC" id="2.4.-.-" evidence="2"/>
<dbReference type="Pfam" id="PF00535">
    <property type="entry name" value="Glycos_transf_2"/>
    <property type="match status" value="1"/>
</dbReference>
<gene>
    <name evidence="2" type="ORF">KK083_05380</name>
</gene>
<dbReference type="Proteomes" id="UP001319200">
    <property type="component" value="Unassembled WGS sequence"/>
</dbReference>
<accession>A0AAP2DHD7</accession>
<evidence type="ECO:0000313" key="3">
    <source>
        <dbReference type="Proteomes" id="UP001319200"/>
    </source>
</evidence>
<dbReference type="Gene3D" id="3.90.550.10">
    <property type="entry name" value="Spore Coat Polysaccharide Biosynthesis Protein SpsA, Chain A"/>
    <property type="match status" value="1"/>
</dbReference>
<dbReference type="AlphaFoldDB" id="A0AAP2DHD7"/>
<dbReference type="InterPro" id="IPR001173">
    <property type="entry name" value="Glyco_trans_2-like"/>
</dbReference>
<dbReference type="InterPro" id="IPR029044">
    <property type="entry name" value="Nucleotide-diphossugar_trans"/>
</dbReference>
<dbReference type="PANTHER" id="PTHR43685:SF11">
    <property type="entry name" value="GLYCOSYLTRANSFERASE TAGX-RELATED"/>
    <property type="match status" value="1"/>
</dbReference>
<dbReference type="PANTHER" id="PTHR43685">
    <property type="entry name" value="GLYCOSYLTRANSFERASE"/>
    <property type="match status" value="1"/>
</dbReference>
<proteinExistence type="predicted"/>
<keyword evidence="3" id="KW-1185">Reference proteome</keyword>
<protein>
    <submittedName>
        <fullName evidence="2">Glycosyltransferase</fullName>
        <ecNumber evidence="2">2.4.-.-</ecNumber>
    </submittedName>
</protein>
<dbReference type="SUPFAM" id="SSF53448">
    <property type="entry name" value="Nucleotide-diphospho-sugar transferases"/>
    <property type="match status" value="1"/>
</dbReference>
<keyword evidence="2" id="KW-0328">Glycosyltransferase</keyword>
<dbReference type="InterPro" id="IPR050834">
    <property type="entry name" value="Glycosyltransf_2"/>
</dbReference>
<evidence type="ECO:0000313" key="2">
    <source>
        <dbReference type="EMBL" id="MBT1696296.1"/>
    </source>
</evidence>
<comment type="caution">
    <text evidence="2">The sequence shown here is derived from an EMBL/GenBank/DDBJ whole genome shotgun (WGS) entry which is preliminary data.</text>
</comment>
<feature type="domain" description="Glycosyltransferase 2-like" evidence="1">
    <location>
        <begin position="7"/>
        <end position="148"/>
    </location>
</feature>
<sequence length="318" mass="37593">MKKPLVSVVCLCYNQARFVEEAINSVRSQTYDNIQLIVVDDASTDNSAAIIQQIVSKHPSIEYLLLPENVGNCAAFNRGLALAKGEFIIDLAADDVFMPERIERQVEFFSTLDASYGVVFTDAIYIDERGKFLREHYAYLFWKKLLKAIPEGDVYRHVLSRYFICSPTMMVRKQVMDELHGYDETLSYEDFDFWVRSSRNYRYAYLDRKLTKVRRSARSMSTGWYRQGDRQLHSTYLVCKKALLLNRTEEDHRALALRLKYELRQSVFSENRAEADQFYIFLRETGRSGVVDRLLWLLNKFRLPLSYLRHWYHRIKYN</sequence>
<dbReference type="EMBL" id="JAHESF010000004">
    <property type="protein sequence ID" value="MBT1696296.1"/>
    <property type="molecule type" value="Genomic_DNA"/>
</dbReference>
<evidence type="ECO:0000259" key="1">
    <source>
        <dbReference type="Pfam" id="PF00535"/>
    </source>
</evidence>
<reference evidence="2 3" key="1">
    <citation type="submission" date="2021-05" db="EMBL/GenBank/DDBJ databases">
        <title>A Polyphasic approach of four new species of the genus Ohtaekwangia: Ohtaekwangia histidinii sp. nov., Ohtaekwangia cretensis sp. nov., Ohtaekwangia indiensis sp. nov., Ohtaekwangia reichenbachii sp. nov. from diverse environment.</title>
        <authorList>
            <person name="Octaviana S."/>
        </authorList>
    </citation>
    <scope>NUCLEOTIDE SEQUENCE [LARGE SCALE GENOMIC DNA]</scope>
    <source>
        <strain evidence="2 3">PWU4</strain>
    </source>
</reference>